<dbReference type="SUPFAM" id="SSF57424">
    <property type="entry name" value="LDL receptor-like module"/>
    <property type="match status" value="4"/>
</dbReference>
<dbReference type="SUPFAM" id="SSF63825">
    <property type="entry name" value="YWTD domain"/>
    <property type="match status" value="1"/>
</dbReference>
<dbReference type="GO" id="GO:0043235">
    <property type="term" value="C:receptor complex"/>
    <property type="evidence" value="ECO:0007669"/>
    <property type="project" value="TreeGrafter"/>
</dbReference>
<keyword evidence="8 15" id="KW-1133">Transmembrane helix</keyword>
<dbReference type="OMA" id="AWRCDHS"/>
<feature type="transmembrane region" description="Helical" evidence="15">
    <location>
        <begin position="599"/>
        <end position="621"/>
    </location>
</feature>
<dbReference type="Pfam" id="PF14670">
    <property type="entry name" value="FXa_inhibition"/>
    <property type="match status" value="1"/>
</dbReference>
<evidence type="ECO:0000313" key="20">
    <source>
        <dbReference type="Proteomes" id="UP000264800"/>
    </source>
</evidence>
<dbReference type="InterPro" id="IPR011042">
    <property type="entry name" value="6-blade_b-propeller_TolB-like"/>
</dbReference>
<evidence type="ECO:0000256" key="3">
    <source>
        <dbReference type="ARBA" id="ARBA00022536"/>
    </source>
</evidence>
<keyword evidence="10 13" id="KW-1015">Disulfide bond</keyword>
<organism evidence="19 20">
    <name type="scientific">Kryptolebias marmoratus</name>
    <name type="common">Mangrove killifish</name>
    <name type="synonym">Rivulus marmoratus</name>
    <dbReference type="NCBI Taxonomy" id="37003"/>
    <lineage>
        <taxon>Eukaryota</taxon>
        <taxon>Metazoa</taxon>
        <taxon>Chordata</taxon>
        <taxon>Craniata</taxon>
        <taxon>Vertebrata</taxon>
        <taxon>Euteleostomi</taxon>
        <taxon>Actinopterygii</taxon>
        <taxon>Neopterygii</taxon>
        <taxon>Teleostei</taxon>
        <taxon>Neoteleostei</taxon>
        <taxon>Acanthomorphata</taxon>
        <taxon>Ovalentaria</taxon>
        <taxon>Atherinomorphae</taxon>
        <taxon>Cyprinodontiformes</taxon>
        <taxon>Rivulidae</taxon>
        <taxon>Kryptolebias</taxon>
    </lineage>
</organism>
<feature type="repeat" description="LDL-receptor class B" evidence="14">
    <location>
        <begin position="452"/>
        <end position="496"/>
    </location>
</feature>
<dbReference type="STRING" id="37003.ENSKMAP00000008662"/>
<evidence type="ECO:0000259" key="17">
    <source>
        <dbReference type="SMART" id="SM00179"/>
    </source>
</evidence>
<evidence type="ECO:0000256" key="5">
    <source>
        <dbReference type="ARBA" id="ARBA00022692"/>
    </source>
</evidence>
<evidence type="ECO:0000256" key="10">
    <source>
        <dbReference type="ARBA" id="ARBA00023157"/>
    </source>
</evidence>
<feature type="disulfide bond" evidence="13">
    <location>
        <begin position="178"/>
        <end position="193"/>
    </location>
</feature>
<dbReference type="InterPro" id="IPR001881">
    <property type="entry name" value="EGF-like_Ca-bd_dom"/>
</dbReference>
<feature type="disulfide bond" evidence="13">
    <location>
        <begin position="50"/>
        <end position="65"/>
    </location>
</feature>
<reference evidence="19" key="1">
    <citation type="submission" date="2025-08" db="UniProtKB">
        <authorList>
            <consortium name="Ensembl"/>
        </authorList>
    </citation>
    <scope>IDENTIFICATION</scope>
</reference>
<dbReference type="OrthoDB" id="664115at2759"/>
<dbReference type="SUPFAM" id="SSF57196">
    <property type="entry name" value="EGF/Laminin"/>
    <property type="match status" value="2"/>
</dbReference>
<dbReference type="AlphaFoldDB" id="A0A3Q3F506"/>
<dbReference type="CDD" id="cd00112">
    <property type="entry name" value="LDLa"/>
    <property type="match status" value="4"/>
</dbReference>
<keyword evidence="20" id="KW-1185">Reference proteome</keyword>
<dbReference type="InterPro" id="IPR051221">
    <property type="entry name" value="LDLR-related"/>
</dbReference>
<keyword evidence="11" id="KW-0675">Receptor</keyword>
<feature type="disulfide bond" evidence="13">
    <location>
        <begin position="77"/>
        <end position="95"/>
    </location>
</feature>
<dbReference type="PROSITE" id="PS01209">
    <property type="entry name" value="LDLRA_1"/>
    <property type="match status" value="2"/>
</dbReference>
<feature type="chain" id="PRO_5018577128" evidence="16">
    <location>
        <begin position="25"/>
        <end position="671"/>
    </location>
</feature>
<evidence type="ECO:0000256" key="2">
    <source>
        <dbReference type="ARBA" id="ARBA00022475"/>
    </source>
</evidence>
<feature type="disulfide bond" evidence="13">
    <location>
        <begin position="166"/>
        <end position="184"/>
    </location>
</feature>
<dbReference type="KEGG" id="kmr:108234281"/>
<feature type="disulfide bond" evidence="13">
    <location>
        <begin position="159"/>
        <end position="171"/>
    </location>
</feature>
<evidence type="ECO:0000259" key="18">
    <source>
        <dbReference type="SMART" id="SM00181"/>
    </source>
</evidence>
<dbReference type="Gene3D" id="2.120.10.30">
    <property type="entry name" value="TolB, C-terminal domain"/>
    <property type="match status" value="1"/>
</dbReference>
<dbReference type="FunFam" id="2.120.10.30:FF:000241">
    <property type="entry name" value="Low-density lipoprotein receptor-related protein 6"/>
    <property type="match status" value="1"/>
</dbReference>
<evidence type="ECO:0000256" key="11">
    <source>
        <dbReference type="ARBA" id="ARBA00023170"/>
    </source>
</evidence>
<dbReference type="SMART" id="SM00181">
    <property type="entry name" value="EGF"/>
    <property type="match status" value="2"/>
</dbReference>
<dbReference type="InterPro" id="IPR023415">
    <property type="entry name" value="LDLR_class-A_CS"/>
</dbReference>
<dbReference type="Ensembl" id="ENSKMAT00000008795.1">
    <property type="protein sequence ID" value="ENSKMAP00000008662.1"/>
    <property type="gene ID" value="ENSKMAG00000006508.1"/>
</dbReference>
<dbReference type="Gene3D" id="2.10.25.10">
    <property type="entry name" value="Laminin"/>
    <property type="match status" value="2"/>
</dbReference>
<evidence type="ECO:0000256" key="4">
    <source>
        <dbReference type="ARBA" id="ARBA00022583"/>
    </source>
</evidence>
<dbReference type="Proteomes" id="UP000264800">
    <property type="component" value="Unplaced"/>
</dbReference>
<feature type="disulfide bond" evidence="13">
    <location>
        <begin position="89"/>
        <end position="104"/>
    </location>
</feature>
<evidence type="ECO:0000256" key="12">
    <source>
        <dbReference type="ARBA" id="ARBA00023180"/>
    </source>
</evidence>
<evidence type="ECO:0000256" key="14">
    <source>
        <dbReference type="PROSITE-ProRule" id="PRU00461"/>
    </source>
</evidence>
<comment type="caution">
    <text evidence="13">Lacks conserved residue(s) required for the propagation of feature annotation.</text>
</comment>
<dbReference type="FunFam" id="2.10.25.10:FF:000009">
    <property type="entry name" value="Low-density lipoprotein receptor isoform 1"/>
    <property type="match status" value="1"/>
</dbReference>
<evidence type="ECO:0000256" key="8">
    <source>
        <dbReference type="ARBA" id="ARBA00022989"/>
    </source>
</evidence>
<feature type="domain" description="EGF-like calcium-binding" evidence="17">
    <location>
        <begin position="197"/>
        <end position="236"/>
    </location>
</feature>
<dbReference type="Pfam" id="PF00057">
    <property type="entry name" value="Ldl_recept_a"/>
    <property type="match status" value="4"/>
</dbReference>
<evidence type="ECO:0000256" key="15">
    <source>
        <dbReference type="SAM" id="Phobius"/>
    </source>
</evidence>
<evidence type="ECO:0000256" key="9">
    <source>
        <dbReference type="ARBA" id="ARBA00023136"/>
    </source>
</evidence>
<dbReference type="GO" id="GO:0042562">
    <property type="term" value="F:hormone binding"/>
    <property type="evidence" value="ECO:0007669"/>
    <property type="project" value="TreeGrafter"/>
</dbReference>
<comment type="subcellular location">
    <subcellularLocation>
        <location evidence="1">Cell membrane</location>
        <topology evidence="1">Single-pass type I membrane protein</topology>
    </subcellularLocation>
</comment>
<feature type="repeat" description="LDL-receptor class B" evidence="14">
    <location>
        <begin position="366"/>
        <end position="407"/>
    </location>
</feature>
<protein>
    <submittedName>
        <fullName evidence="19">Low-density lipoprotein receptor-related protein 8-like</fullName>
    </submittedName>
</protein>
<keyword evidence="5 15" id="KW-0812">Transmembrane</keyword>
<evidence type="ECO:0000256" key="13">
    <source>
        <dbReference type="PROSITE-ProRule" id="PRU00124"/>
    </source>
</evidence>
<dbReference type="Pfam" id="PF00058">
    <property type="entry name" value="Ldl_recept_b"/>
    <property type="match status" value="1"/>
</dbReference>
<dbReference type="PROSITE" id="PS51120">
    <property type="entry name" value="LDLRB"/>
    <property type="match status" value="3"/>
</dbReference>
<evidence type="ECO:0000256" key="7">
    <source>
        <dbReference type="ARBA" id="ARBA00022737"/>
    </source>
</evidence>
<dbReference type="PRINTS" id="PR00261">
    <property type="entry name" value="LDLRECEPTOR"/>
</dbReference>
<dbReference type="PANTHER" id="PTHR22722">
    <property type="entry name" value="LOW-DENSITY LIPOPROTEIN RECEPTOR-RELATED PROTEIN 2-RELATED"/>
    <property type="match status" value="1"/>
</dbReference>
<keyword evidence="12" id="KW-0325">Glycoprotein</keyword>
<dbReference type="InterPro" id="IPR036055">
    <property type="entry name" value="LDL_receptor-like_sf"/>
</dbReference>
<feature type="domain" description="EGF-like" evidence="18">
    <location>
        <begin position="200"/>
        <end position="236"/>
    </location>
</feature>
<dbReference type="SMART" id="SM00135">
    <property type="entry name" value="LY"/>
    <property type="match status" value="4"/>
</dbReference>
<keyword evidence="4" id="KW-0254">Endocytosis</keyword>
<feature type="disulfide bond" evidence="13">
    <location>
        <begin position="38"/>
        <end position="56"/>
    </location>
</feature>
<keyword evidence="3" id="KW-0245">EGF-like domain</keyword>
<dbReference type="PROSITE" id="PS50068">
    <property type="entry name" value="LDLRA_2"/>
    <property type="match status" value="4"/>
</dbReference>
<dbReference type="Gene3D" id="2.40.128.620">
    <property type="match status" value="1"/>
</dbReference>
<evidence type="ECO:0000313" key="19">
    <source>
        <dbReference type="Ensembl" id="ENSKMAP00000008662.1"/>
    </source>
</evidence>
<evidence type="ECO:0000256" key="1">
    <source>
        <dbReference type="ARBA" id="ARBA00004251"/>
    </source>
</evidence>
<dbReference type="GO" id="GO:0005509">
    <property type="term" value="F:calcium ion binding"/>
    <property type="evidence" value="ECO:0007669"/>
    <property type="project" value="InterPro"/>
</dbReference>
<dbReference type="RefSeq" id="XP_017268828.1">
    <property type="nucleotide sequence ID" value="XM_017413339.2"/>
</dbReference>
<name>A0A3Q3F506_KRYMA</name>
<keyword evidence="7" id="KW-0677">Repeat</keyword>
<proteinExistence type="predicted"/>
<dbReference type="SMART" id="SM00192">
    <property type="entry name" value="LDLa"/>
    <property type="match status" value="4"/>
</dbReference>
<dbReference type="FunFam" id="4.10.400.10:FF:000034">
    <property type="entry name" value="Low-density lipoprotein receptor-related protein 2"/>
    <property type="match status" value="1"/>
</dbReference>
<evidence type="ECO:0000256" key="16">
    <source>
        <dbReference type="SAM" id="SignalP"/>
    </source>
</evidence>
<dbReference type="Gene3D" id="4.10.400.10">
    <property type="entry name" value="Low-density Lipoprotein Receptor"/>
    <property type="match status" value="3"/>
</dbReference>
<keyword evidence="9 15" id="KW-0472">Membrane</keyword>
<accession>A0A3Q3F506</accession>
<keyword evidence="6 16" id="KW-0732">Signal</keyword>
<dbReference type="GO" id="GO:0006898">
    <property type="term" value="P:receptor-mediated endocytosis"/>
    <property type="evidence" value="ECO:0007669"/>
    <property type="project" value="TreeGrafter"/>
</dbReference>
<feature type="repeat" description="LDL-receptor class B" evidence="14">
    <location>
        <begin position="408"/>
        <end position="451"/>
    </location>
</feature>
<feature type="signal peptide" evidence="16">
    <location>
        <begin position="1"/>
        <end position="24"/>
    </location>
</feature>
<dbReference type="GeneTree" id="ENSGT00940000165170"/>
<dbReference type="GO" id="GO:0016324">
    <property type="term" value="C:apical plasma membrane"/>
    <property type="evidence" value="ECO:0007669"/>
    <property type="project" value="TreeGrafter"/>
</dbReference>
<sequence length="671" mass="73325">MGHLGGLFLFIAPLFCLPVCGAEGHSLSACHKQLEFGCSDGLCIPRPKACDGHSDCEDGSDESDCSHMWCQKDEFACHSGRCISVKLLCDGVDDCSDRSDEDSCPNCTAGLFSCGPSGACLPRNKLCDGRRDCSNGHDETRELCGSIQRPVPQRSPSSCAASEYQCGDGECIRHAWRCDRSPDCSDGSDEENCDIADQDECRVNNGGCSHYCLDQPIGFLCSCPDNMKLVDDSRCEEVDICLESDVCDQLCVHVNDSLTCKCLEGYHMNPTTAECRANGEAAQLVFTASKGVRIKSLISSDLKALAPHLPGSGPIAAMASNHTLYWAPKDQGSIYRISVDKKKQEAVLVLKVQGSVSGLVVDWIHHLLYWTSPEKGSLNVALLDGSSRRQLIAGLEKPSAVAVEPLRGFLFWAECGRTPVIERAGLDGRDRMRLVTSLIKQPVALSLDAPRQLLYWFDQGMRSISRVTLEGRHRKTVVESNGYLDRLFGLAVFEGFLYWGDEITNSICRANKHSGRNLHVLLSSVNSPGGVAIIHPSLQPNGPSACGRPGTMCQHKCAVDLQPERLRFSCRSPQTTLNKTETPVISRTVPASASSDATFAGMLALITFLSVLLVGMALWWWREEFRPPRSLTSQSFSLKESRDPLIVQVPLMDPDSSPIKETLLKLELDSD</sequence>
<dbReference type="InterPro" id="IPR000033">
    <property type="entry name" value="LDLR_classB_rpt"/>
</dbReference>
<feature type="disulfide bond" evidence="13">
    <location>
        <begin position="70"/>
        <end position="82"/>
    </location>
</feature>
<evidence type="ECO:0000256" key="6">
    <source>
        <dbReference type="ARBA" id="ARBA00022729"/>
    </source>
</evidence>
<dbReference type="SMART" id="SM00179">
    <property type="entry name" value="EGF_CA"/>
    <property type="match status" value="2"/>
</dbReference>
<feature type="domain" description="EGF-like" evidence="18">
    <location>
        <begin position="240"/>
        <end position="276"/>
    </location>
</feature>
<keyword evidence="2" id="KW-1003">Cell membrane</keyword>
<dbReference type="GeneID" id="108234281"/>
<dbReference type="InterPro" id="IPR002172">
    <property type="entry name" value="LDrepeatLR_classA_rpt"/>
</dbReference>
<dbReference type="InterPro" id="IPR000742">
    <property type="entry name" value="EGF"/>
</dbReference>
<reference evidence="19" key="2">
    <citation type="submission" date="2025-09" db="UniProtKB">
        <authorList>
            <consortium name="Ensembl"/>
        </authorList>
    </citation>
    <scope>IDENTIFICATION</scope>
</reference>
<dbReference type="PANTHER" id="PTHR22722:SF14">
    <property type="entry name" value="MEGALIN, ISOFORM A"/>
    <property type="match status" value="1"/>
</dbReference>
<feature type="domain" description="EGF-like calcium-binding" evidence="17">
    <location>
        <begin position="237"/>
        <end position="276"/>
    </location>
</feature>